<evidence type="ECO:0000256" key="13">
    <source>
        <dbReference type="ARBA" id="ARBA00023122"/>
    </source>
</evidence>
<evidence type="ECO:0000313" key="26">
    <source>
        <dbReference type="Proteomes" id="UP000267921"/>
    </source>
</evidence>
<comment type="caution">
    <text evidence="16">Lacks conserved residue(s) required for the propagation of feature annotation.</text>
</comment>
<dbReference type="OrthoDB" id="12044at2157"/>
<evidence type="ECO:0000256" key="6">
    <source>
        <dbReference type="ARBA" id="ARBA00022692"/>
    </source>
</evidence>
<dbReference type="InterPro" id="IPR000644">
    <property type="entry name" value="CBS_dom"/>
</dbReference>
<evidence type="ECO:0000313" key="21">
    <source>
        <dbReference type="EMBL" id="APH38639.1"/>
    </source>
</evidence>
<dbReference type="KEGG" id="mhaz:BHR79_03480"/>
<dbReference type="CDD" id="cd04801">
    <property type="entry name" value="CBS_pair_peptidase_M50"/>
    <property type="match status" value="1"/>
</dbReference>
<feature type="transmembrane region" description="Helical" evidence="16">
    <location>
        <begin position="12"/>
        <end position="35"/>
    </location>
</feature>
<dbReference type="SMART" id="SM00116">
    <property type="entry name" value="CBS"/>
    <property type="match status" value="2"/>
</dbReference>
<dbReference type="PANTHER" id="PTHR39188:SF3">
    <property type="entry name" value="STAGE IV SPORULATION PROTEIN FB"/>
    <property type="match status" value="1"/>
</dbReference>
<comment type="similarity">
    <text evidence="2 16">Belongs to the peptidase M50B family.</text>
</comment>
<evidence type="ECO:0000256" key="14">
    <source>
        <dbReference type="ARBA" id="ARBA00023136"/>
    </source>
</evidence>
<comment type="cofactor">
    <cofactor evidence="16 18">
        <name>Zn(2+)</name>
        <dbReference type="ChEBI" id="CHEBI:29105"/>
    </cofactor>
    <text evidence="16 18">Binds 1 zinc ion per subunit.</text>
</comment>
<evidence type="ECO:0000256" key="2">
    <source>
        <dbReference type="ARBA" id="ARBA00007931"/>
    </source>
</evidence>
<dbReference type="STRING" id="2177.BHR79_03480"/>
<keyword evidence="13 19" id="KW-0129">CBS domain</keyword>
<evidence type="ECO:0000256" key="18">
    <source>
        <dbReference type="PIRSR" id="PIRSR006404-2"/>
    </source>
</evidence>
<dbReference type="PIRSF" id="PIRSF006404">
    <property type="entry name" value="UCP006404_Pept_M50_CBS"/>
    <property type="match status" value="1"/>
</dbReference>
<keyword evidence="3" id="KW-1003">Cell membrane</keyword>
<dbReference type="Proteomes" id="UP000267921">
    <property type="component" value="Unassembled WGS sequence"/>
</dbReference>
<dbReference type="SUPFAM" id="SSF54631">
    <property type="entry name" value="CBS-domain pair"/>
    <property type="match status" value="1"/>
</dbReference>
<dbReference type="AlphaFoldDB" id="A0A1L3Q194"/>
<protein>
    <recommendedName>
        <fullName evidence="16">Zinc metalloprotease</fullName>
    </recommendedName>
</protein>
<organism evidence="21 24">
    <name type="scientific">Methanohalophilus halophilus</name>
    <dbReference type="NCBI Taxonomy" id="2177"/>
    <lineage>
        <taxon>Archaea</taxon>
        <taxon>Methanobacteriati</taxon>
        <taxon>Methanobacteriota</taxon>
        <taxon>Stenosarchaea group</taxon>
        <taxon>Methanomicrobia</taxon>
        <taxon>Methanosarcinales</taxon>
        <taxon>Methanosarcinaceae</taxon>
        <taxon>Methanohalophilus</taxon>
    </lineage>
</organism>
<evidence type="ECO:0000256" key="17">
    <source>
        <dbReference type="PIRSR" id="PIRSR006404-1"/>
    </source>
</evidence>
<dbReference type="EMBL" id="RJJG01000005">
    <property type="protein sequence ID" value="RNI08362.1"/>
    <property type="molecule type" value="Genomic_DNA"/>
</dbReference>
<dbReference type="Proteomes" id="UP000186879">
    <property type="component" value="Chromosome"/>
</dbReference>
<dbReference type="EMBL" id="CP017921">
    <property type="protein sequence ID" value="APH38639.1"/>
    <property type="molecule type" value="Genomic_DNA"/>
</dbReference>
<feature type="transmembrane region" description="Helical" evidence="16">
    <location>
        <begin position="110"/>
        <end position="132"/>
    </location>
</feature>
<dbReference type="Pfam" id="PF02163">
    <property type="entry name" value="Peptidase_M50"/>
    <property type="match status" value="2"/>
</dbReference>
<dbReference type="Gene3D" id="3.10.580.10">
    <property type="entry name" value="CBS-domain"/>
    <property type="match status" value="2"/>
</dbReference>
<evidence type="ECO:0000259" key="20">
    <source>
        <dbReference type="PROSITE" id="PS51371"/>
    </source>
</evidence>
<evidence type="ECO:0000313" key="23">
    <source>
        <dbReference type="EMBL" id="SDW17945.1"/>
    </source>
</evidence>
<keyword evidence="14 16" id="KW-0472">Membrane</keyword>
<sequence>MKTSFKIGSVMGIPILIHITFLIVLFLFAFVFSSVPEPVGFADVQPAILGYGLSLLTTILLFTCVLLHELGHSYFAKKYGVKIDNITLFLIGGVSSMEEMPREPDQEAKMAFAGPFVSFLIGGILFGLNLLIDTVVTGYSTTIIYRLVYILASINIVLGVFNLIPAFPMDGGRILRAFFARHMNYIKATRNAANVGKFFAFMLALLGILSNPWNPWLLLIAVFIYMGASGEERSTAVTRTLENVQVKDVMSSDIISVSPEMNLEELVQFMFEHKHMGYPVIQHNVLKGIVTFTDVHKVAQVDRISTLVSDVMTRDVVTISPDDNASEAFKVLNNNNVGRLVVMEDGEIIGILSRTDLMHTMTLLSE</sequence>
<evidence type="ECO:0000256" key="10">
    <source>
        <dbReference type="ARBA" id="ARBA00022833"/>
    </source>
</evidence>
<dbReference type="GeneID" id="30582794"/>
<feature type="binding site" evidence="18">
    <location>
        <position position="68"/>
    </location>
    <ligand>
        <name>Zn(2+)</name>
        <dbReference type="ChEBI" id="CHEBI:29105"/>
        <note>catalytic</note>
    </ligand>
</feature>
<evidence type="ECO:0000256" key="9">
    <source>
        <dbReference type="ARBA" id="ARBA00022801"/>
    </source>
</evidence>
<reference evidence="21 24" key="1">
    <citation type="submission" date="2016-10" db="EMBL/GenBank/DDBJ databases">
        <title>Methanohalophilus halophilus.</title>
        <authorList>
            <person name="L'haridon S."/>
        </authorList>
    </citation>
    <scope>NUCLEOTIDE SEQUENCE [LARGE SCALE GENOMIC DNA]</scope>
    <source>
        <strain evidence="21 24">Z-7982</strain>
    </source>
</reference>
<feature type="domain" description="CBS" evidence="20">
    <location>
        <begin position="312"/>
        <end position="366"/>
    </location>
</feature>
<feature type="domain" description="CBS" evidence="20">
    <location>
        <begin position="250"/>
        <end position="306"/>
    </location>
</feature>
<evidence type="ECO:0000313" key="25">
    <source>
        <dbReference type="Proteomes" id="UP000198669"/>
    </source>
</evidence>
<evidence type="ECO:0000256" key="7">
    <source>
        <dbReference type="ARBA" id="ARBA00022723"/>
    </source>
</evidence>
<evidence type="ECO:0000256" key="8">
    <source>
        <dbReference type="ARBA" id="ARBA00022737"/>
    </source>
</evidence>
<dbReference type="CDD" id="cd06164">
    <property type="entry name" value="S2P-M50_SpoIVFB_CBS"/>
    <property type="match status" value="1"/>
</dbReference>
<evidence type="ECO:0000313" key="22">
    <source>
        <dbReference type="EMBL" id="RNI08362.1"/>
    </source>
</evidence>
<evidence type="ECO:0000313" key="24">
    <source>
        <dbReference type="Proteomes" id="UP000186879"/>
    </source>
</evidence>
<dbReference type="GO" id="GO:0005886">
    <property type="term" value="C:plasma membrane"/>
    <property type="evidence" value="ECO:0007669"/>
    <property type="project" value="UniProtKB-SubCell"/>
</dbReference>
<keyword evidence="9 16" id="KW-0378">Hydrolase</keyword>
<dbReference type="InterPro" id="IPR046342">
    <property type="entry name" value="CBS_dom_sf"/>
</dbReference>
<evidence type="ECO:0000256" key="19">
    <source>
        <dbReference type="PROSITE-ProRule" id="PRU00703"/>
    </source>
</evidence>
<name>A0A1L3Q194_9EURY</name>
<dbReference type="GO" id="GO:0008237">
    <property type="term" value="F:metallopeptidase activity"/>
    <property type="evidence" value="ECO:0007669"/>
    <property type="project" value="UniProtKB-UniRule"/>
</dbReference>
<keyword evidence="5 16" id="KW-0645">Protease</keyword>
<keyword evidence="10 16" id="KW-0862">Zinc</keyword>
<gene>
    <name evidence="21" type="ORF">BHR79_03480</name>
    <name evidence="22" type="ORF">EFE40_07380</name>
    <name evidence="23" type="ORF">SAMN04515625_0530</name>
</gene>
<evidence type="ECO:0000256" key="1">
    <source>
        <dbReference type="ARBA" id="ARBA00004651"/>
    </source>
</evidence>
<dbReference type="GO" id="GO:0009086">
    <property type="term" value="P:methionine biosynthetic process"/>
    <property type="evidence" value="ECO:0007669"/>
    <property type="project" value="UniProtKB-KW"/>
</dbReference>
<keyword evidence="4" id="KW-0028">Amino-acid biosynthesis</keyword>
<dbReference type="GO" id="GO:0046872">
    <property type="term" value="F:metal ion binding"/>
    <property type="evidence" value="ECO:0007669"/>
    <property type="project" value="UniProtKB-UniRule"/>
</dbReference>
<dbReference type="RefSeq" id="WP_072561092.1">
    <property type="nucleotide sequence ID" value="NZ_CP017921.1"/>
</dbReference>
<evidence type="ECO:0000256" key="3">
    <source>
        <dbReference type="ARBA" id="ARBA00022475"/>
    </source>
</evidence>
<dbReference type="PROSITE" id="PS51371">
    <property type="entry name" value="CBS"/>
    <property type="match status" value="2"/>
</dbReference>
<feature type="transmembrane region" description="Helical" evidence="16">
    <location>
        <begin position="144"/>
        <end position="167"/>
    </location>
</feature>
<dbReference type="EMBL" id="FNMU01000001">
    <property type="protein sequence ID" value="SDW17945.1"/>
    <property type="molecule type" value="Genomic_DNA"/>
</dbReference>
<dbReference type="Proteomes" id="UP000198669">
    <property type="component" value="Unassembled WGS sequence"/>
</dbReference>
<proteinExistence type="inferred from homology"/>
<accession>A0A1L3Q194</accession>
<keyword evidence="6 16" id="KW-0812">Transmembrane</keyword>
<evidence type="ECO:0000256" key="15">
    <source>
        <dbReference type="ARBA" id="ARBA00023167"/>
    </source>
</evidence>
<comment type="subcellular location">
    <subcellularLocation>
        <location evidence="1">Cell membrane</location>
        <topology evidence="1">Multi-pass membrane protein</topology>
    </subcellularLocation>
</comment>
<keyword evidence="7 16" id="KW-0479">Metal-binding</keyword>
<feature type="binding site" evidence="18">
    <location>
        <position position="72"/>
    </location>
    <ligand>
        <name>Zn(2+)</name>
        <dbReference type="ChEBI" id="CHEBI:29105"/>
        <note>catalytic</note>
    </ligand>
</feature>
<dbReference type="Pfam" id="PF00571">
    <property type="entry name" value="CBS"/>
    <property type="match status" value="2"/>
</dbReference>
<feature type="active site" evidence="17">
    <location>
        <position position="69"/>
    </location>
</feature>
<keyword evidence="12 16" id="KW-0482">Metalloprotease</keyword>
<evidence type="ECO:0000256" key="4">
    <source>
        <dbReference type="ARBA" id="ARBA00022605"/>
    </source>
</evidence>
<reference evidence="22 26" key="3">
    <citation type="submission" date="2018-10" db="EMBL/GenBank/DDBJ databases">
        <title>Cultivation of a novel Methanohalophilus strain from Kebrit Deep of the Red Sea and a genomic comparison of members of the genus Methanohalophilus.</title>
        <authorList>
            <person name="Guan Y."/>
            <person name="Ngugi D.K."/>
            <person name="Stingl U."/>
        </authorList>
    </citation>
    <scope>NUCLEOTIDE SEQUENCE [LARGE SCALE GENOMIC DNA]</scope>
    <source>
        <strain evidence="22 26">DSM 3094</strain>
    </source>
</reference>
<keyword evidence="11 16" id="KW-1133">Transmembrane helix</keyword>
<dbReference type="GO" id="GO:0006508">
    <property type="term" value="P:proteolysis"/>
    <property type="evidence" value="ECO:0007669"/>
    <property type="project" value="UniProtKB-KW"/>
</dbReference>
<keyword evidence="15" id="KW-0486">Methionine biosynthesis</keyword>
<keyword evidence="8" id="KW-0677">Repeat</keyword>
<evidence type="ECO:0000256" key="5">
    <source>
        <dbReference type="ARBA" id="ARBA00022670"/>
    </source>
</evidence>
<keyword evidence="24" id="KW-1185">Reference proteome</keyword>
<evidence type="ECO:0000256" key="12">
    <source>
        <dbReference type="ARBA" id="ARBA00023049"/>
    </source>
</evidence>
<reference evidence="23 25" key="2">
    <citation type="submission" date="2016-10" db="EMBL/GenBank/DDBJ databases">
        <authorList>
            <person name="de Groot N.N."/>
        </authorList>
    </citation>
    <scope>NUCLEOTIDE SEQUENCE [LARGE SCALE GENOMIC DNA]</scope>
    <source>
        <strain evidence="23 25">Z-7982</strain>
    </source>
</reference>
<dbReference type="PANTHER" id="PTHR39188">
    <property type="entry name" value="MEMBRANE-ASSOCIATED ZINC METALLOPROTEASE M50B"/>
    <property type="match status" value="1"/>
</dbReference>
<feature type="binding site" evidence="18">
    <location>
        <position position="170"/>
    </location>
    <ligand>
        <name>Zn(2+)</name>
        <dbReference type="ChEBI" id="CHEBI:29105"/>
        <note>catalytic</note>
    </ligand>
</feature>
<feature type="transmembrane region" description="Helical" evidence="16">
    <location>
        <begin position="47"/>
        <end position="68"/>
    </location>
</feature>
<evidence type="ECO:0000256" key="11">
    <source>
        <dbReference type="ARBA" id="ARBA00022989"/>
    </source>
</evidence>
<dbReference type="InterPro" id="IPR008915">
    <property type="entry name" value="Peptidase_M50"/>
</dbReference>
<dbReference type="InterPro" id="IPR016483">
    <property type="entry name" value="UCP006404_Pept_M50_CBS"/>
</dbReference>
<evidence type="ECO:0000256" key="16">
    <source>
        <dbReference type="PIRNR" id="PIRNR006404"/>
    </source>
</evidence>